<evidence type="ECO:0000256" key="1">
    <source>
        <dbReference type="SAM" id="Phobius"/>
    </source>
</evidence>
<keyword evidence="1" id="KW-1133">Transmembrane helix</keyword>
<reference evidence="2" key="2">
    <citation type="journal article" date="2023" name="Proc. Natl. Acad. Sci. U.S.A.">
        <title>A global phylogenomic analysis of the shiitake genus Lentinula.</title>
        <authorList>
            <person name="Sierra-Patev S."/>
            <person name="Min B."/>
            <person name="Naranjo-Ortiz M."/>
            <person name="Looney B."/>
            <person name="Konkel Z."/>
            <person name="Slot J.C."/>
            <person name="Sakamoto Y."/>
            <person name="Steenwyk J.L."/>
            <person name="Rokas A."/>
            <person name="Carro J."/>
            <person name="Camarero S."/>
            <person name="Ferreira P."/>
            <person name="Molpeceres G."/>
            <person name="Ruiz-Duenas F.J."/>
            <person name="Serrano A."/>
            <person name="Henrissat B."/>
            <person name="Drula E."/>
            <person name="Hughes K.W."/>
            <person name="Mata J.L."/>
            <person name="Ishikawa N.K."/>
            <person name="Vargas-Isla R."/>
            <person name="Ushijima S."/>
            <person name="Smith C.A."/>
            <person name="Donoghue J."/>
            <person name="Ahrendt S."/>
            <person name="Andreopoulos W."/>
            <person name="He G."/>
            <person name="LaButti K."/>
            <person name="Lipzen A."/>
            <person name="Ng V."/>
            <person name="Riley R."/>
            <person name="Sandor L."/>
            <person name="Barry K."/>
            <person name="Martinez A.T."/>
            <person name="Xiao Y."/>
            <person name="Gibbons J.G."/>
            <person name="Terashima K."/>
            <person name="Grigoriev I.V."/>
            <person name="Hibbett D."/>
        </authorList>
    </citation>
    <scope>NUCLEOTIDE SEQUENCE</scope>
    <source>
        <strain evidence="2">Sp2 HRB7682 ss15</strain>
    </source>
</reference>
<reference evidence="2" key="1">
    <citation type="submission" date="2022-08" db="EMBL/GenBank/DDBJ databases">
        <authorList>
            <consortium name="DOE Joint Genome Institute"/>
            <person name="Min B."/>
            <person name="Riley R."/>
            <person name="Sierra-Patev S."/>
            <person name="Naranjo-Ortiz M."/>
            <person name="Looney B."/>
            <person name="Konkel Z."/>
            <person name="Slot J.C."/>
            <person name="Sakamoto Y."/>
            <person name="Steenwyk J.L."/>
            <person name="Rokas A."/>
            <person name="Carro J."/>
            <person name="Camarero S."/>
            <person name="Ferreira P."/>
            <person name="Molpeceres G."/>
            <person name="Ruiz-Duenas F.J."/>
            <person name="Serrano A."/>
            <person name="Henrissat B."/>
            <person name="Drula E."/>
            <person name="Hughes K.W."/>
            <person name="Mata J.L."/>
            <person name="Ishikawa N.K."/>
            <person name="Vargas-Isla R."/>
            <person name="Ushijima S."/>
            <person name="Smith C.A."/>
            <person name="Ahrendt S."/>
            <person name="Andreopoulos W."/>
            <person name="He G."/>
            <person name="Labutti K."/>
            <person name="Lipzen A."/>
            <person name="Ng V."/>
            <person name="Sandor L."/>
            <person name="Barry K."/>
            <person name="Martinez A.T."/>
            <person name="Xiao Y."/>
            <person name="Gibbons J.G."/>
            <person name="Terashima K."/>
            <person name="Hibbett D.S."/>
            <person name="Grigoriev I.V."/>
        </authorList>
    </citation>
    <scope>NUCLEOTIDE SEQUENCE</scope>
    <source>
        <strain evidence="2">Sp2 HRB7682 ss15</strain>
    </source>
</reference>
<evidence type="ECO:0000313" key="2">
    <source>
        <dbReference type="EMBL" id="KAJ4477036.1"/>
    </source>
</evidence>
<feature type="transmembrane region" description="Helical" evidence="1">
    <location>
        <begin position="86"/>
        <end position="108"/>
    </location>
</feature>
<organism evidence="2 3">
    <name type="scientific">Lentinula lateritia</name>
    <dbReference type="NCBI Taxonomy" id="40482"/>
    <lineage>
        <taxon>Eukaryota</taxon>
        <taxon>Fungi</taxon>
        <taxon>Dikarya</taxon>
        <taxon>Basidiomycota</taxon>
        <taxon>Agaricomycotina</taxon>
        <taxon>Agaricomycetes</taxon>
        <taxon>Agaricomycetidae</taxon>
        <taxon>Agaricales</taxon>
        <taxon>Marasmiineae</taxon>
        <taxon>Omphalotaceae</taxon>
        <taxon>Lentinula</taxon>
    </lineage>
</organism>
<feature type="transmembrane region" description="Helical" evidence="1">
    <location>
        <begin position="219"/>
        <end position="237"/>
    </location>
</feature>
<evidence type="ECO:0000313" key="3">
    <source>
        <dbReference type="Proteomes" id="UP001150238"/>
    </source>
</evidence>
<feature type="transmembrane region" description="Helical" evidence="1">
    <location>
        <begin position="120"/>
        <end position="140"/>
    </location>
</feature>
<dbReference type="EMBL" id="JANVFS010000019">
    <property type="protein sequence ID" value="KAJ4477036.1"/>
    <property type="molecule type" value="Genomic_DNA"/>
</dbReference>
<dbReference type="Proteomes" id="UP001150238">
    <property type="component" value="Unassembled WGS sequence"/>
</dbReference>
<name>A0A9W9A9P2_9AGAR</name>
<accession>A0A9W9A9P2</accession>
<keyword evidence="1" id="KW-0812">Transmembrane</keyword>
<keyword evidence="1" id="KW-0472">Membrane</keyword>
<gene>
    <name evidence="2" type="ORF">C8J55DRAFT_96368</name>
</gene>
<feature type="transmembrane region" description="Helical" evidence="1">
    <location>
        <begin position="51"/>
        <end position="71"/>
    </location>
</feature>
<sequence>MQAQLPSSVLGLLATGCDFALTRQKEQEFIWNQKKPFRLTFVKGLFISMRYLAFVIHIHSVNIVLSSIWTVEFSNAQRASEEACRILLIFQIISCYTMLLLLQLILMLRVFALYNRSLRMAIFLFLLFACRTAMSIYTSFSKSAHSPRHIKFGRYCIPKISLREQSIGNPTLVFIYGELLVQLVIHGLAWKRTIWDLRQYYSYPPPALLSVLNRDSLKVFMGISVAMAAVGVATLKIFFPVTFIFPLFISLVSALGCRTILNLQRLDALTEPGTSEPHKEPELTTIDNSSMTNWDAAWDSTTFHMEDSHPHRDTR</sequence>
<protein>
    <submittedName>
        <fullName evidence="2">Uncharacterized protein</fullName>
    </submittedName>
</protein>
<proteinExistence type="predicted"/>
<dbReference type="AlphaFoldDB" id="A0A9W9A9P2"/>
<comment type="caution">
    <text evidence="2">The sequence shown here is derived from an EMBL/GenBank/DDBJ whole genome shotgun (WGS) entry which is preliminary data.</text>
</comment>